<dbReference type="Gene3D" id="1.10.1240.20">
    <property type="entry name" value="Lytic transglycosylase, superhelical linker domain"/>
    <property type="match status" value="1"/>
</dbReference>
<gene>
    <name evidence="7" type="ORF">HIV01_015320</name>
</gene>
<dbReference type="Pfam" id="PF14718">
    <property type="entry name" value="SLT_L"/>
    <property type="match status" value="1"/>
</dbReference>
<name>A0ABX7RC41_9GAMM</name>
<evidence type="ECO:0000256" key="3">
    <source>
        <dbReference type="SAM" id="MobiDB-lite"/>
    </source>
</evidence>
<dbReference type="CDD" id="cd13401">
    <property type="entry name" value="Slt70-like"/>
    <property type="match status" value="1"/>
</dbReference>
<feature type="domain" description="Lytic transglycosylase superhelical linker" evidence="6">
    <location>
        <begin position="417"/>
        <end position="474"/>
    </location>
</feature>
<dbReference type="InterPro" id="IPR008258">
    <property type="entry name" value="Transglycosylase_SLT_dom_1"/>
</dbReference>
<organism evidence="7 8">
    <name type="scientific">Lysobacter arenosi</name>
    <dbReference type="NCBI Taxonomy" id="2795387"/>
    <lineage>
        <taxon>Bacteria</taxon>
        <taxon>Pseudomonadati</taxon>
        <taxon>Pseudomonadota</taxon>
        <taxon>Gammaproteobacteria</taxon>
        <taxon>Lysobacterales</taxon>
        <taxon>Lysobacteraceae</taxon>
        <taxon>Lysobacter</taxon>
    </lineage>
</organism>
<dbReference type="PANTHER" id="PTHR37423">
    <property type="entry name" value="SOLUBLE LYTIC MUREIN TRANSGLYCOSYLASE-RELATED"/>
    <property type="match status" value="1"/>
</dbReference>
<comment type="similarity">
    <text evidence="1">Belongs to the transglycosylase Slt family.</text>
</comment>
<keyword evidence="8" id="KW-1185">Reference proteome</keyword>
<dbReference type="Pfam" id="PF01464">
    <property type="entry name" value="SLT"/>
    <property type="match status" value="1"/>
</dbReference>
<evidence type="ECO:0000256" key="2">
    <source>
        <dbReference type="ARBA" id="ARBA00022729"/>
    </source>
</evidence>
<dbReference type="InterPro" id="IPR012289">
    <property type="entry name" value="Lytic_TGlycosylase_superhlx_L"/>
</dbReference>
<dbReference type="InterPro" id="IPR037061">
    <property type="entry name" value="Lytic_TGlycoase_superhlx_L_sf"/>
</dbReference>
<evidence type="ECO:0000313" key="7">
    <source>
        <dbReference type="EMBL" id="QSX74532.1"/>
    </source>
</evidence>
<feature type="region of interest" description="Disordered" evidence="3">
    <location>
        <begin position="662"/>
        <end position="696"/>
    </location>
</feature>
<accession>A0ABX7RC41</accession>
<evidence type="ECO:0000259" key="5">
    <source>
        <dbReference type="Pfam" id="PF01464"/>
    </source>
</evidence>
<keyword evidence="2 4" id="KW-0732">Signal</keyword>
<sequence>MVPRPFTIVLAASIAAVAATACAQSTAAAPPVQLPALPKATVDPQLPRVRAALEAAELGRFDAGQYADIARHPLYGWVEFADLRRDIDNLSAGQAQSFLSRYRGQAVAESFRESWLTATARRQDWASFLAAWSPQIKSTALRCGELSARLAQGRADAQWTSDAQAIWRSTGKSLPEQCDAPMAALSTQGGLTPELRWERIDLAAAEWQPGVMRAAARGLPADQLALANDYAAFLDAPHERALTWPRTARSRAIASQGLAKFGKASPASAEAILPRYADALGLSDEERGRALYQIALWSVASYEPDSARRLNAVPAVAYDDRLHEWRVREAMSRSDWSAALAAINKMGAKQRADTRWMYFEARLNERAGSKSTADSLYREAAKKPDFHGFLAADKLALPYALCPWLPNDSASAQAAIAGDPAIVRAMGLFKIDRVGWAVREWDDALSRFNDDQRRIAVEVAQGNGWFDRAVFSLGKNAQGKAIPDELRLYGLRFPLHHEATIRREAASNRIDPAWVAAEIRAESVFYTRARSSANAMGLMQILPGTGSGVAARIGQPWGGAESLYDPDTNIILGTAYLRELLDKYGGQPYQVIAGYNAGPSPLSRWQSQRPGMDPDFWIETISYKETRDYVARVLAFSVLYDWRLNGDAVRVSDRMRGRVDGKRTQFVCPQPAAPAASPAAPAPTNAPAQPRRPSQR</sequence>
<dbReference type="Gene3D" id="1.10.530.10">
    <property type="match status" value="1"/>
</dbReference>
<evidence type="ECO:0000256" key="1">
    <source>
        <dbReference type="ARBA" id="ARBA00007734"/>
    </source>
</evidence>
<dbReference type="InterPro" id="IPR023346">
    <property type="entry name" value="Lysozyme-like_dom_sf"/>
</dbReference>
<reference evidence="7 8" key="1">
    <citation type="submission" date="2021-02" db="EMBL/GenBank/DDBJ databases">
        <title>Lysobacter arenosi sp. nov., isolated from soil of gangwondo yeongwol, south Korea.</title>
        <authorList>
            <person name="Kim K.R."/>
            <person name="Kim K.H."/>
            <person name="Jeon C.O."/>
        </authorList>
    </citation>
    <scope>NUCLEOTIDE SEQUENCE [LARGE SCALE GENOMIC DNA]</scope>
    <source>
        <strain evidence="7 8">R7</strain>
    </source>
</reference>
<dbReference type="Proteomes" id="UP000663400">
    <property type="component" value="Chromosome"/>
</dbReference>
<feature type="signal peptide" evidence="4">
    <location>
        <begin position="1"/>
        <end position="23"/>
    </location>
</feature>
<evidence type="ECO:0000313" key="8">
    <source>
        <dbReference type="Proteomes" id="UP000663400"/>
    </source>
</evidence>
<dbReference type="Gene3D" id="1.25.20.10">
    <property type="entry name" value="Bacterial muramidases"/>
    <property type="match status" value="1"/>
</dbReference>
<dbReference type="RefSeq" id="WP_200609178.1">
    <property type="nucleotide sequence ID" value="NZ_CP071517.1"/>
</dbReference>
<dbReference type="InterPro" id="IPR008939">
    <property type="entry name" value="Lytic_TGlycosylase_superhlx_U"/>
</dbReference>
<dbReference type="PROSITE" id="PS51257">
    <property type="entry name" value="PROKAR_LIPOPROTEIN"/>
    <property type="match status" value="1"/>
</dbReference>
<feature type="compositionally biased region" description="Low complexity" evidence="3">
    <location>
        <begin position="669"/>
        <end position="696"/>
    </location>
</feature>
<evidence type="ECO:0000259" key="6">
    <source>
        <dbReference type="Pfam" id="PF14718"/>
    </source>
</evidence>
<dbReference type="EMBL" id="CP071517">
    <property type="protein sequence ID" value="QSX74532.1"/>
    <property type="molecule type" value="Genomic_DNA"/>
</dbReference>
<protein>
    <submittedName>
        <fullName evidence="7">Lytic transglycosylase domain-containing protein</fullName>
    </submittedName>
</protein>
<dbReference type="PANTHER" id="PTHR37423:SF5">
    <property type="entry name" value="SOLUBLE LYTIC MUREIN TRANSGLYCOSYLASE"/>
    <property type="match status" value="1"/>
</dbReference>
<feature type="domain" description="Transglycosylase SLT" evidence="5">
    <location>
        <begin position="501"/>
        <end position="610"/>
    </location>
</feature>
<dbReference type="SUPFAM" id="SSF53955">
    <property type="entry name" value="Lysozyme-like"/>
    <property type="match status" value="1"/>
</dbReference>
<evidence type="ECO:0000256" key="4">
    <source>
        <dbReference type="SAM" id="SignalP"/>
    </source>
</evidence>
<dbReference type="SUPFAM" id="SSF48435">
    <property type="entry name" value="Bacterial muramidases"/>
    <property type="match status" value="1"/>
</dbReference>
<proteinExistence type="inferred from homology"/>
<feature type="chain" id="PRO_5047191824" evidence="4">
    <location>
        <begin position="24"/>
        <end position="696"/>
    </location>
</feature>